<dbReference type="Gene3D" id="3.40.50.720">
    <property type="entry name" value="NAD(P)-binding Rossmann-like Domain"/>
    <property type="match status" value="1"/>
</dbReference>
<evidence type="ECO:0000313" key="6">
    <source>
        <dbReference type="Proteomes" id="UP000280819"/>
    </source>
</evidence>
<dbReference type="InterPro" id="IPR036291">
    <property type="entry name" value="NAD(P)-bd_dom_sf"/>
</dbReference>
<dbReference type="GO" id="GO:0000166">
    <property type="term" value="F:nucleotide binding"/>
    <property type="evidence" value="ECO:0007669"/>
    <property type="project" value="InterPro"/>
</dbReference>
<proteinExistence type="inferred from homology"/>
<dbReference type="SUPFAM" id="SSF55347">
    <property type="entry name" value="Glyceraldehyde-3-phosphate dehydrogenase-like, C-terminal domain"/>
    <property type="match status" value="1"/>
</dbReference>
<gene>
    <name evidence="5" type="primary">iolG</name>
    <name evidence="5" type="ORF">EII34_14565</name>
</gene>
<dbReference type="InterPro" id="IPR000683">
    <property type="entry name" value="Gfo/Idh/MocA-like_OxRdtase_N"/>
</dbReference>
<dbReference type="OrthoDB" id="256869at2"/>
<dbReference type="Pfam" id="PF22725">
    <property type="entry name" value="GFO_IDH_MocA_C3"/>
    <property type="match status" value="1"/>
</dbReference>
<dbReference type="PANTHER" id="PTHR42840">
    <property type="entry name" value="NAD(P)-BINDING ROSSMANN-FOLD SUPERFAMILY PROTEIN-RELATED"/>
    <property type="match status" value="1"/>
</dbReference>
<dbReference type="EMBL" id="RQZG01000022">
    <property type="protein sequence ID" value="RRD03339.1"/>
    <property type="molecule type" value="Genomic_DNA"/>
</dbReference>
<organism evidence="5 6">
    <name type="scientific">Arachnia propionica</name>
    <dbReference type="NCBI Taxonomy" id="1750"/>
    <lineage>
        <taxon>Bacteria</taxon>
        <taxon>Bacillati</taxon>
        <taxon>Actinomycetota</taxon>
        <taxon>Actinomycetes</taxon>
        <taxon>Propionibacteriales</taxon>
        <taxon>Propionibacteriaceae</taxon>
        <taxon>Arachnia</taxon>
    </lineage>
</organism>
<dbReference type="GO" id="GO:0050112">
    <property type="term" value="F:inositol 2-dehydrogenase (NAD+) activity"/>
    <property type="evidence" value="ECO:0007669"/>
    <property type="project" value="UniProtKB-EC"/>
</dbReference>
<sequence>MLRIAVIGAGRIGKVHAATVAAHPQAQLVLVCDPVLEAAQGLAEPHGARTSADPYEAFTSDDVDAVVIGSPTPLHREHVLAAARAGKAVLVEKPVAASVEEARALADELATFDHPPVMVGFQRRYDPSIAKAQRLGAEGRIGRIEQLSIISRDPAPPSVEYLAVSGGVFKDMVIHDFDEARFFLGEITHVTAIGQKLDPALAGVDDFDGAVTMLQAASGAVAVIKNTRHCATGYDQRVELFGSDGEVMVENLRGTSVRVNDANGSDQEEVYLDFFLTRYADAYRDELTAFIDAINNGTPVSPTVDDGVAALVLAEAAERSARTGTTVEVGR</sequence>
<evidence type="ECO:0000256" key="1">
    <source>
        <dbReference type="ARBA" id="ARBA00010928"/>
    </source>
</evidence>
<feature type="domain" description="Gfo/Idh/MocA-like oxidoreductase N-terminal" evidence="3">
    <location>
        <begin position="2"/>
        <end position="112"/>
    </location>
</feature>
<accession>A0A3P1T1V4</accession>
<dbReference type="EC" id="1.1.1.18" evidence="5"/>
<evidence type="ECO:0000313" key="5">
    <source>
        <dbReference type="EMBL" id="RRD03339.1"/>
    </source>
</evidence>
<dbReference type="Proteomes" id="UP000280819">
    <property type="component" value="Unassembled WGS sequence"/>
</dbReference>
<dbReference type="AlphaFoldDB" id="A0A3P1T1V4"/>
<reference evidence="5 6" key="1">
    <citation type="submission" date="2018-11" db="EMBL/GenBank/DDBJ databases">
        <title>Genomes From Bacteria Associated with the Canine Oral Cavity: a Test Case for Automated Genome-Based Taxonomic Assignment.</title>
        <authorList>
            <person name="Coil D.A."/>
            <person name="Jospin G."/>
            <person name="Darling A.E."/>
            <person name="Wallis C."/>
            <person name="Davis I.J."/>
            <person name="Harris S."/>
            <person name="Eisen J.A."/>
            <person name="Holcombe L.J."/>
            <person name="O'Flynn C."/>
        </authorList>
    </citation>
    <scope>NUCLEOTIDE SEQUENCE [LARGE SCALE GENOMIC DNA]</scope>
    <source>
        <strain evidence="5 6">OH887_COT-365</strain>
    </source>
</reference>
<dbReference type="PANTHER" id="PTHR42840:SF3">
    <property type="entry name" value="BINDING ROSSMANN FOLD OXIDOREDUCTASE, PUTATIVE (AFU_ORTHOLOGUE AFUA_2G10240)-RELATED"/>
    <property type="match status" value="1"/>
</dbReference>
<comment type="similarity">
    <text evidence="1">Belongs to the Gfo/Idh/MocA family.</text>
</comment>
<dbReference type="RefSeq" id="WP_124845901.1">
    <property type="nucleotide sequence ID" value="NZ_RQZG01000022.1"/>
</dbReference>
<dbReference type="SUPFAM" id="SSF51735">
    <property type="entry name" value="NAD(P)-binding Rossmann-fold domains"/>
    <property type="match status" value="1"/>
</dbReference>
<dbReference type="InterPro" id="IPR030827">
    <property type="entry name" value="Myo_inos_IolG"/>
</dbReference>
<evidence type="ECO:0000259" key="3">
    <source>
        <dbReference type="Pfam" id="PF01408"/>
    </source>
</evidence>
<comment type="caution">
    <text evidence="5">The sequence shown here is derived from an EMBL/GenBank/DDBJ whole genome shotgun (WGS) entry which is preliminary data.</text>
</comment>
<feature type="domain" description="GFO/IDH/MocA-like oxidoreductase" evidence="4">
    <location>
        <begin position="130"/>
        <end position="247"/>
    </location>
</feature>
<dbReference type="Pfam" id="PF01408">
    <property type="entry name" value="GFO_IDH_MocA"/>
    <property type="match status" value="1"/>
</dbReference>
<dbReference type="GO" id="GO:0006740">
    <property type="term" value="P:NADPH regeneration"/>
    <property type="evidence" value="ECO:0007669"/>
    <property type="project" value="TreeGrafter"/>
</dbReference>
<name>A0A3P1T1V4_9ACTN</name>
<protein>
    <submittedName>
        <fullName evidence="5">Inositol 2-dehydrogenase</fullName>
        <ecNumber evidence="5">1.1.1.18</ecNumber>
    </submittedName>
</protein>
<evidence type="ECO:0000259" key="4">
    <source>
        <dbReference type="Pfam" id="PF22725"/>
    </source>
</evidence>
<dbReference type="GO" id="GO:0005737">
    <property type="term" value="C:cytoplasm"/>
    <property type="evidence" value="ECO:0007669"/>
    <property type="project" value="TreeGrafter"/>
</dbReference>
<keyword evidence="2 5" id="KW-0560">Oxidoreductase</keyword>
<dbReference type="InterPro" id="IPR055170">
    <property type="entry name" value="GFO_IDH_MocA-like_dom"/>
</dbReference>
<dbReference type="Gene3D" id="3.30.360.10">
    <property type="entry name" value="Dihydrodipicolinate Reductase, domain 2"/>
    <property type="match status" value="1"/>
</dbReference>
<evidence type="ECO:0000256" key="2">
    <source>
        <dbReference type="ARBA" id="ARBA00023002"/>
    </source>
</evidence>
<dbReference type="NCBIfam" id="TIGR04380">
    <property type="entry name" value="myo_inos_iolG"/>
    <property type="match status" value="1"/>
</dbReference>